<feature type="domain" description="D-isomer specific 2-hydroxyacid dehydrogenase catalytic" evidence="5">
    <location>
        <begin position="60"/>
        <end position="322"/>
    </location>
</feature>
<evidence type="ECO:0000313" key="8">
    <source>
        <dbReference type="Proteomes" id="UP001149090"/>
    </source>
</evidence>
<dbReference type="InterPro" id="IPR006139">
    <property type="entry name" value="D-isomer_2_OHA_DH_cat_dom"/>
</dbReference>
<proteinExistence type="inferred from homology"/>
<dbReference type="GO" id="GO:0016618">
    <property type="term" value="F:hydroxypyruvate reductase [NAD(P)H] activity"/>
    <property type="evidence" value="ECO:0007669"/>
    <property type="project" value="TreeGrafter"/>
</dbReference>
<sequence>MNKPKIYFAYGSSLRVFLNAFRPDVFEKFDLAFPPENVFIPEQNEVLKQLGIFDGYIGINPIDKDFIDAGKNLKIICSLSIGYDHINVPYATEKGIWVCNCQEGPENSTADHTVGLMIAANRQYHKSEKFLRDGKWNAPNYEISIGNEMVGKHVGLIGFGKIGQCVARRLSLGFGMKVHYFARHQVSEEIEKKYEAVYESNLNELCEKCQFISVHVPLNKETTHLIGKEQFDRMKDVIFINTSRGPIVDEQALVEALQSKNLRSVGLDVFENEPKIHPDLISNPLVTLTPHIGGSTIEARWRLVETALINCEELLINKKDPKTPINQIYETENNQKK</sequence>
<dbReference type="InterPro" id="IPR036291">
    <property type="entry name" value="NAD(P)-bd_dom_sf"/>
</dbReference>
<dbReference type="AlphaFoldDB" id="A0A9Q0LTS1"/>
<dbReference type="OMA" id="MNVLYYN"/>
<evidence type="ECO:0000313" key="7">
    <source>
        <dbReference type="EMBL" id="KAJ5079806.1"/>
    </source>
</evidence>
<dbReference type="EMBL" id="JAPDFW010000022">
    <property type="protein sequence ID" value="KAJ5079806.1"/>
    <property type="molecule type" value="Genomic_DNA"/>
</dbReference>
<dbReference type="Proteomes" id="UP001149090">
    <property type="component" value="Unassembled WGS sequence"/>
</dbReference>
<dbReference type="GO" id="GO:0005829">
    <property type="term" value="C:cytosol"/>
    <property type="evidence" value="ECO:0007669"/>
    <property type="project" value="TreeGrafter"/>
</dbReference>
<gene>
    <name evidence="7" type="ORF">M0811_04119</name>
</gene>
<keyword evidence="2 4" id="KW-0560">Oxidoreductase</keyword>
<evidence type="ECO:0000256" key="4">
    <source>
        <dbReference type="RuleBase" id="RU003719"/>
    </source>
</evidence>
<dbReference type="FunFam" id="3.40.50.720:FF:000203">
    <property type="entry name" value="D-3-phosphoglycerate dehydrogenase (SerA)"/>
    <property type="match status" value="1"/>
</dbReference>
<dbReference type="Gene3D" id="3.40.50.720">
    <property type="entry name" value="NAD(P)-binding Rossmann-like Domain"/>
    <property type="match status" value="2"/>
</dbReference>
<keyword evidence="8" id="KW-1185">Reference proteome</keyword>
<reference evidence="7" key="1">
    <citation type="submission" date="2022-10" db="EMBL/GenBank/DDBJ databases">
        <title>Novel sulphate-reducing endosymbionts in the free-living metamonad Anaeramoeba.</title>
        <authorList>
            <person name="Jerlstrom-Hultqvist J."/>
            <person name="Cepicka I."/>
            <person name="Gallot-Lavallee L."/>
            <person name="Salas-Leiva D."/>
            <person name="Curtis B.A."/>
            <person name="Zahonova K."/>
            <person name="Pipaliya S."/>
            <person name="Dacks J."/>
            <person name="Roger A.J."/>
        </authorList>
    </citation>
    <scope>NUCLEOTIDE SEQUENCE</scope>
    <source>
        <strain evidence="7">BMAN</strain>
    </source>
</reference>
<dbReference type="GO" id="GO:0030267">
    <property type="term" value="F:glyoxylate reductase (NADPH) activity"/>
    <property type="evidence" value="ECO:0007669"/>
    <property type="project" value="TreeGrafter"/>
</dbReference>
<dbReference type="GO" id="GO:0051287">
    <property type="term" value="F:NAD binding"/>
    <property type="evidence" value="ECO:0007669"/>
    <property type="project" value="InterPro"/>
</dbReference>
<dbReference type="InterPro" id="IPR029753">
    <property type="entry name" value="D-isomer_DH_CS"/>
</dbReference>
<dbReference type="OrthoDB" id="298012at2759"/>
<evidence type="ECO:0000259" key="5">
    <source>
        <dbReference type="Pfam" id="PF00389"/>
    </source>
</evidence>
<evidence type="ECO:0000259" key="6">
    <source>
        <dbReference type="Pfam" id="PF02826"/>
    </source>
</evidence>
<evidence type="ECO:0000256" key="3">
    <source>
        <dbReference type="ARBA" id="ARBA00023027"/>
    </source>
</evidence>
<organism evidence="7 8">
    <name type="scientific">Anaeramoeba ignava</name>
    <name type="common">Anaerobic marine amoeba</name>
    <dbReference type="NCBI Taxonomy" id="1746090"/>
    <lineage>
        <taxon>Eukaryota</taxon>
        <taxon>Metamonada</taxon>
        <taxon>Anaeramoebidae</taxon>
        <taxon>Anaeramoeba</taxon>
    </lineage>
</organism>
<dbReference type="SUPFAM" id="SSF52283">
    <property type="entry name" value="Formate/glycerate dehydrogenase catalytic domain-like"/>
    <property type="match status" value="1"/>
</dbReference>
<dbReference type="InterPro" id="IPR006140">
    <property type="entry name" value="D-isomer_DH_NAD-bd"/>
</dbReference>
<dbReference type="Pfam" id="PF02826">
    <property type="entry name" value="2-Hacid_dh_C"/>
    <property type="match status" value="1"/>
</dbReference>
<dbReference type="PANTHER" id="PTHR10996">
    <property type="entry name" value="2-HYDROXYACID DEHYDROGENASE-RELATED"/>
    <property type="match status" value="1"/>
</dbReference>
<protein>
    <submittedName>
        <fullName evidence="7">Glyoxylate reductase 1</fullName>
    </submittedName>
</protein>
<dbReference type="PROSITE" id="PS00670">
    <property type="entry name" value="D_2_HYDROXYACID_DH_2"/>
    <property type="match status" value="1"/>
</dbReference>
<keyword evidence="3" id="KW-0520">NAD</keyword>
<accession>A0A9Q0LTS1</accession>
<dbReference type="PANTHER" id="PTHR10996:SF257">
    <property type="entry name" value="GLYOXYLATE REDUCTASE 1"/>
    <property type="match status" value="1"/>
</dbReference>
<evidence type="ECO:0000256" key="1">
    <source>
        <dbReference type="ARBA" id="ARBA00005854"/>
    </source>
</evidence>
<comment type="caution">
    <text evidence="7">The sequence shown here is derived from an EMBL/GenBank/DDBJ whole genome shotgun (WGS) entry which is preliminary data.</text>
</comment>
<comment type="similarity">
    <text evidence="1 4">Belongs to the D-isomer specific 2-hydroxyacid dehydrogenase family.</text>
</comment>
<name>A0A9Q0LTS1_ANAIG</name>
<dbReference type="InterPro" id="IPR050223">
    <property type="entry name" value="D-isomer_2-hydroxyacid_DH"/>
</dbReference>
<feature type="domain" description="D-isomer specific 2-hydroxyacid dehydrogenase NAD-binding" evidence="6">
    <location>
        <begin position="114"/>
        <end position="293"/>
    </location>
</feature>
<evidence type="ECO:0000256" key="2">
    <source>
        <dbReference type="ARBA" id="ARBA00023002"/>
    </source>
</evidence>
<dbReference type="SUPFAM" id="SSF51735">
    <property type="entry name" value="NAD(P)-binding Rossmann-fold domains"/>
    <property type="match status" value="1"/>
</dbReference>
<dbReference type="Pfam" id="PF00389">
    <property type="entry name" value="2-Hacid_dh"/>
    <property type="match status" value="1"/>
</dbReference>